<organism evidence="3 4">
    <name type="scientific">candidate division WOR-1 bacterium RIFOXYC2_FULL_41_25</name>
    <dbReference type="NCBI Taxonomy" id="1802586"/>
    <lineage>
        <taxon>Bacteria</taxon>
        <taxon>Bacillati</taxon>
        <taxon>Saganbacteria</taxon>
    </lineage>
</organism>
<keyword evidence="1" id="KW-0175">Coiled coil</keyword>
<evidence type="ECO:0008006" key="5">
    <source>
        <dbReference type="Google" id="ProtNLM"/>
    </source>
</evidence>
<feature type="region of interest" description="Disordered" evidence="2">
    <location>
        <begin position="725"/>
        <end position="774"/>
    </location>
</feature>
<feature type="coiled-coil region" evidence="1">
    <location>
        <begin position="952"/>
        <end position="979"/>
    </location>
</feature>
<accession>A0A1F4TQZ2</accession>
<dbReference type="AlphaFoldDB" id="A0A1F4TQZ2"/>
<sequence length="1036" mass="111868">MNQGTPPVRRGWNFGLFDFSRWNHAGRTEAKRKATAKKMAALVPAANKPPARPNFLLTRQKLAALEIGLFQRILSPTGDIGIPAIDKVDIAFASLASQGEGLKGFPSAEALCRVVSGEIDWATGRSSKESRVYARTDKMDRYHQQDAVAVIEHPVNAKGEKVTHLLAADGAGGGSGEKASQAAIRNAGTDILRGASPEQAMAMAHVKATNHKFGLREKDSFLRTSDYMSTLAAAEIRETGDKVFSVRPTSCGDSMVIIIKTNGSSWLLTIPHNVQIEYYQYNKGNDISAPMPVRAFIAACEGNQNGCFSNQAVSSLGASLPPNRSIVPRQAVVDIVGENQEILAFFGQVKEQPAQLSFTTFDQGSNYSTETKILSSDLEPQKKQALLALFVKHIGQDRTYELEADEIVMVCSDGIKVAILEEPETQRVLADPTLSLKQKSAYLVKRMQSNKVLEDTAVRDFLGNQDNLAQEKLDYLLNKLQGDKILATPEVQYTLTDEKTDVETKLNRLIGKLEDDQSDNIGLAMFQVPAYARASGQAQRDPRPGFENAPTVAKPAVDFHEQPTDISLFEGRRTEARLPVEPKEASAQAKPVAFADGRTHQLGLEDIEFEVELPAEGEERLSIDFRQTPGEAGEVPEPKLSVPEGDLLDDTVFPNRTSASTLTETLYTELKTSEIVAVAAVDTPEAEAIATGGEEAVLLDQETRRVTVGDFQRKAPRAAETLNGFLDPSATLGDLPTARQTAGTGLDRERTDPNKLDLTPADESDQPTVTGGNAEEFKPATLKKNDDDFDDLFANLGDEVRAESAAEQAGTQETAADPAAAAATARSSLLGTLEARQAQLGIVAAQNTEKADSIPIYQAVLASRQQMAAGINALATAITDKAKAQSVIDLFRGTSEEVDGAVLAALFESAAFPCIILEHLDLVAQVKELRDDLDLDQDHGLHTPDGTVNTSIESLEYLAARLERTLNDGQKKLAALLEDQKTGKANAIGFLTAISSPEAEMPDQMLEALAKTVLPIIAEQHPDLAQAANELLDDLA</sequence>
<reference evidence="3 4" key="1">
    <citation type="journal article" date="2016" name="Nat. Commun.">
        <title>Thousands of microbial genomes shed light on interconnected biogeochemical processes in an aquifer system.</title>
        <authorList>
            <person name="Anantharaman K."/>
            <person name="Brown C.T."/>
            <person name="Hug L.A."/>
            <person name="Sharon I."/>
            <person name="Castelle C.J."/>
            <person name="Probst A.J."/>
            <person name="Thomas B.C."/>
            <person name="Singh A."/>
            <person name="Wilkins M.J."/>
            <person name="Karaoz U."/>
            <person name="Brodie E.L."/>
            <person name="Williams K.H."/>
            <person name="Hubbard S.S."/>
            <person name="Banfield J.F."/>
        </authorList>
    </citation>
    <scope>NUCLEOTIDE SEQUENCE [LARGE SCALE GENOMIC DNA]</scope>
</reference>
<proteinExistence type="predicted"/>
<evidence type="ECO:0000313" key="3">
    <source>
        <dbReference type="EMBL" id="OGC35009.1"/>
    </source>
</evidence>
<dbReference type="EMBL" id="MEUI01000011">
    <property type="protein sequence ID" value="OGC35009.1"/>
    <property type="molecule type" value="Genomic_DNA"/>
</dbReference>
<protein>
    <recommendedName>
        <fullName evidence="5">PPM-type phosphatase domain-containing protein</fullName>
    </recommendedName>
</protein>
<feature type="compositionally biased region" description="Basic and acidic residues" evidence="2">
    <location>
        <begin position="746"/>
        <end position="755"/>
    </location>
</feature>
<dbReference type="Gene3D" id="3.60.40.10">
    <property type="entry name" value="PPM-type phosphatase domain"/>
    <property type="match status" value="1"/>
</dbReference>
<dbReference type="Proteomes" id="UP000177309">
    <property type="component" value="Unassembled WGS sequence"/>
</dbReference>
<gene>
    <name evidence="3" type="ORF">A2462_05385</name>
</gene>
<evidence type="ECO:0000313" key="4">
    <source>
        <dbReference type="Proteomes" id="UP000177309"/>
    </source>
</evidence>
<evidence type="ECO:0000256" key="1">
    <source>
        <dbReference type="SAM" id="Coils"/>
    </source>
</evidence>
<evidence type="ECO:0000256" key="2">
    <source>
        <dbReference type="SAM" id="MobiDB-lite"/>
    </source>
</evidence>
<dbReference type="SUPFAM" id="SSF81606">
    <property type="entry name" value="PP2C-like"/>
    <property type="match status" value="1"/>
</dbReference>
<name>A0A1F4TQZ2_UNCSA</name>
<dbReference type="InterPro" id="IPR036457">
    <property type="entry name" value="PPM-type-like_dom_sf"/>
</dbReference>
<comment type="caution">
    <text evidence="3">The sequence shown here is derived from an EMBL/GenBank/DDBJ whole genome shotgun (WGS) entry which is preliminary data.</text>
</comment>